<keyword evidence="1" id="KW-1133">Transmembrane helix</keyword>
<keyword evidence="1" id="KW-0472">Membrane</keyword>
<reference evidence="2" key="2">
    <citation type="submission" date="2015-03" db="UniProtKB">
        <authorList>
            <consortium name="EnsemblPlants"/>
        </authorList>
    </citation>
    <scope>IDENTIFICATION</scope>
</reference>
<proteinExistence type="predicted"/>
<organism evidence="2">
    <name type="scientific">Oryza barthii</name>
    <dbReference type="NCBI Taxonomy" id="65489"/>
    <lineage>
        <taxon>Eukaryota</taxon>
        <taxon>Viridiplantae</taxon>
        <taxon>Streptophyta</taxon>
        <taxon>Embryophyta</taxon>
        <taxon>Tracheophyta</taxon>
        <taxon>Spermatophyta</taxon>
        <taxon>Magnoliopsida</taxon>
        <taxon>Liliopsida</taxon>
        <taxon>Poales</taxon>
        <taxon>Poaceae</taxon>
        <taxon>BOP clade</taxon>
        <taxon>Oryzoideae</taxon>
        <taxon>Oryzeae</taxon>
        <taxon>Oryzinae</taxon>
        <taxon>Oryza</taxon>
    </lineage>
</organism>
<dbReference type="Proteomes" id="UP000026960">
    <property type="component" value="Chromosome 1"/>
</dbReference>
<feature type="transmembrane region" description="Helical" evidence="1">
    <location>
        <begin position="51"/>
        <end position="77"/>
    </location>
</feature>
<accession>A0A0D3ENZ9</accession>
<dbReference type="EnsemblPlants" id="OBART01G16090.1">
    <property type="protein sequence ID" value="OBART01G16090.1"/>
    <property type="gene ID" value="OBART01G16090"/>
</dbReference>
<dbReference type="AlphaFoldDB" id="A0A0D3ENZ9"/>
<keyword evidence="1" id="KW-0812">Transmembrane</keyword>
<evidence type="ECO:0000313" key="3">
    <source>
        <dbReference type="Proteomes" id="UP000026960"/>
    </source>
</evidence>
<dbReference type="HOGENOM" id="CLU_1512891_0_0_1"/>
<name>A0A0D3ENZ9_9ORYZ</name>
<reference evidence="2" key="1">
    <citation type="journal article" date="2009" name="Rice">
        <title>De Novo Next Generation Sequencing of Plant Genomes.</title>
        <authorList>
            <person name="Rounsley S."/>
            <person name="Marri P.R."/>
            <person name="Yu Y."/>
            <person name="He R."/>
            <person name="Sisneros N."/>
            <person name="Goicoechea J.L."/>
            <person name="Lee S.J."/>
            <person name="Angelova A."/>
            <person name="Kudrna D."/>
            <person name="Luo M."/>
            <person name="Affourtit J."/>
            <person name="Desany B."/>
            <person name="Knight J."/>
            <person name="Niazi F."/>
            <person name="Egholm M."/>
            <person name="Wing R.A."/>
        </authorList>
    </citation>
    <scope>NUCLEOTIDE SEQUENCE [LARGE SCALE GENOMIC DNA]</scope>
    <source>
        <strain evidence="2">cv. IRGC 105608</strain>
    </source>
</reference>
<evidence type="ECO:0000313" key="2">
    <source>
        <dbReference type="EnsemblPlants" id="OBART01G16090.1"/>
    </source>
</evidence>
<keyword evidence="3" id="KW-1185">Reference proteome</keyword>
<dbReference type="PaxDb" id="65489-OBART01G16090.1"/>
<evidence type="ECO:0000256" key="1">
    <source>
        <dbReference type="SAM" id="Phobius"/>
    </source>
</evidence>
<dbReference type="Gramene" id="OBART01G16090.1">
    <property type="protein sequence ID" value="OBART01G16090.1"/>
    <property type="gene ID" value="OBART01G16090"/>
</dbReference>
<protein>
    <submittedName>
        <fullName evidence="2">Uncharacterized protein</fullName>
    </submittedName>
</protein>
<sequence>MVLAENYHLAGSPMLALLDGCQVLSANRICAENRRSTLRKTKKITCSHPTAILITILPLLFPVMPSSLVLASTVLLAPGLRYAFSGMPLPPPILYPHTLSLFIVGSKLYRLPIVRTGNSTISFGTDKKKKGKRKKTDVCSIAVDEDQINVYQFGTLLNVDQLGGIVTCTVIPRDLIIN</sequence>